<accession>A0AAJ5F826</accession>
<dbReference type="Pfam" id="PF03009">
    <property type="entry name" value="GDPD"/>
    <property type="match status" value="1"/>
</dbReference>
<dbReference type="PROSITE" id="PS51704">
    <property type="entry name" value="GP_PDE"/>
    <property type="match status" value="1"/>
</dbReference>
<sequence>MRRRTCMRGPYRTDAPYLRERLQQRVLRTAHRGAPRRAPDNTLESLSAAAAPAVDFVEVDVHLTRDGHLLLWHDEHFITPDGAYPIARHDLRDLRALGIPDGTIMTLPEAIEVARPHTGLMIDLKAPDLHDAIAHALSEADLRNVLVCGGYLDTLTRLKAALPHVATSLTPGAAFYARPEEELERLPDIDALTVYWRTVGPRLVRAARAHGVALLAWTVDHEHIARHLIHTGVDGITSNDLDLLERLPVT</sequence>
<dbReference type="EMBL" id="VBRC01000001">
    <property type="protein sequence ID" value="TLK32251.1"/>
    <property type="molecule type" value="Genomic_DNA"/>
</dbReference>
<dbReference type="GO" id="GO:0008081">
    <property type="term" value="F:phosphoric diester hydrolase activity"/>
    <property type="evidence" value="ECO:0007669"/>
    <property type="project" value="InterPro"/>
</dbReference>
<dbReference type="PANTHER" id="PTHR46211:SF14">
    <property type="entry name" value="GLYCEROPHOSPHODIESTER PHOSPHODIESTERASE"/>
    <property type="match status" value="1"/>
</dbReference>
<proteinExistence type="predicted"/>
<comment type="caution">
    <text evidence="2">The sequence shown here is derived from an EMBL/GenBank/DDBJ whole genome shotgun (WGS) entry which is preliminary data.</text>
</comment>
<reference evidence="2 3" key="1">
    <citation type="submission" date="2019-04" db="EMBL/GenBank/DDBJ databases">
        <title>Deinococcus metalilatus MA1002 mutant No.5.</title>
        <authorList>
            <person name="Park W."/>
            <person name="Park C."/>
        </authorList>
    </citation>
    <scope>NUCLEOTIDE SEQUENCE [LARGE SCALE GENOMIC DNA]</scope>
    <source>
        <strain evidence="2 3">MA1002-m5</strain>
    </source>
</reference>
<evidence type="ECO:0000313" key="3">
    <source>
        <dbReference type="Proteomes" id="UP000308000"/>
    </source>
</evidence>
<evidence type="ECO:0000313" key="2">
    <source>
        <dbReference type="EMBL" id="TLK32251.1"/>
    </source>
</evidence>
<name>A0AAJ5F826_9DEIO</name>
<gene>
    <name evidence="2" type="ORF">FCS05_02065</name>
</gene>
<dbReference type="InterPro" id="IPR030395">
    <property type="entry name" value="GP_PDE_dom"/>
</dbReference>
<dbReference type="SUPFAM" id="SSF51695">
    <property type="entry name" value="PLC-like phosphodiesterases"/>
    <property type="match status" value="1"/>
</dbReference>
<protein>
    <submittedName>
        <fullName evidence="2">Glycerophosphodiester phosphodiesterase</fullName>
    </submittedName>
</protein>
<dbReference type="GO" id="GO:0006629">
    <property type="term" value="P:lipid metabolic process"/>
    <property type="evidence" value="ECO:0007669"/>
    <property type="project" value="InterPro"/>
</dbReference>
<organism evidence="2 3">
    <name type="scientific">Deinococcus metallilatus</name>
    <dbReference type="NCBI Taxonomy" id="1211322"/>
    <lineage>
        <taxon>Bacteria</taxon>
        <taxon>Thermotogati</taxon>
        <taxon>Deinococcota</taxon>
        <taxon>Deinococci</taxon>
        <taxon>Deinococcales</taxon>
        <taxon>Deinococcaceae</taxon>
        <taxon>Deinococcus</taxon>
    </lineage>
</organism>
<feature type="domain" description="GP-PDE" evidence="1">
    <location>
        <begin position="26"/>
        <end position="248"/>
    </location>
</feature>
<dbReference type="PANTHER" id="PTHR46211">
    <property type="entry name" value="GLYCEROPHOSPHORYL DIESTER PHOSPHODIESTERASE"/>
    <property type="match status" value="1"/>
</dbReference>
<dbReference type="CDD" id="cd08556">
    <property type="entry name" value="GDPD"/>
    <property type="match status" value="1"/>
</dbReference>
<dbReference type="Proteomes" id="UP000308000">
    <property type="component" value="Unassembled WGS sequence"/>
</dbReference>
<evidence type="ECO:0000259" key="1">
    <source>
        <dbReference type="PROSITE" id="PS51704"/>
    </source>
</evidence>
<dbReference type="Gene3D" id="3.20.20.190">
    <property type="entry name" value="Phosphatidylinositol (PI) phosphodiesterase"/>
    <property type="match status" value="1"/>
</dbReference>
<dbReference type="AlphaFoldDB" id="A0AAJ5F826"/>
<dbReference type="InterPro" id="IPR017946">
    <property type="entry name" value="PLC-like_Pdiesterase_TIM-brl"/>
</dbReference>